<reference evidence="2" key="1">
    <citation type="journal article" date="2019" name="bioRxiv">
        <title>The Genome of the Zebra Mussel, Dreissena polymorpha: A Resource for Invasive Species Research.</title>
        <authorList>
            <person name="McCartney M.A."/>
            <person name="Auch B."/>
            <person name="Kono T."/>
            <person name="Mallez S."/>
            <person name="Zhang Y."/>
            <person name="Obille A."/>
            <person name="Becker A."/>
            <person name="Abrahante J.E."/>
            <person name="Garbe J."/>
            <person name="Badalamenti J.P."/>
            <person name="Herman A."/>
            <person name="Mangelson H."/>
            <person name="Liachko I."/>
            <person name="Sullivan S."/>
            <person name="Sone E.D."/>
            <person name="Koren S."/>
            <person name="Silverstein K.A.T."/>
            <person name="Beckman K.B."/>
            <person name="Gohl D.M."/>
        </authorList>
    </citation>
    <scope>NUCLEOTIDE SEQUENCE</scope>
    <source>
        <strain evidence="2">Duluth1</strain>
        <tissue evidence="2">Whole animal</tissue>
    </source>
</reference>
<dbReference type="AlphaFoldDB" id="A0A9D4BVJ7"/>
<gene>
    <name evidence="2" type="ORF">DPMN_070317</name>
</gene>
<feature type="compositionally biased region" description="Low complexity" evidence="1">
    <location>
        <begin position="50"/>
        <end position="64"/>
    </location>
</feature>
<feature type="region of interest" description="Disordered" evidence="1">
    <location>
        <begin position="22"/>
        <end position="75"/>
    </location>
</feature>
<comment type="caution">
    <text evidence="2">The sequence shown here is derived from an EMBL/GenBank/DDBJ whole genome shotgun (WGS) entry which is preliminary data.</text>
</comment>
<reference evidence="2" key="2">
    <citation type="submission" date="2020-11" db="EMBL/GenBank/DDBJ databases">
        <authorList>
            <person name="McCartney M.A."/>
            <person name="Auch B."/>
            <person name="Kono T."/>
            <person name="Mallez S."/>
            <person name="Becker A."/>
            <person name="Gohl D.M."/>
            <person name="Silverstein K.A.T."/>
            <person name="Koren S."/>
            <person name="Bechman K.B."/>
            <person name="Herman A."/>
            <person name="Abrahante J.E."/>
            <person name="Garbe J."/>
        </authorList>
    </citation>
    <scope>NUCLEOTIDE SEQUENCE</scope>
    <source>
        <strain evidence="2">Duluth1</strain>
        <tissue evidence="2">Whole animal</tissue>
    </source>
</reference>
<feature type="compositionally biased region" description="Basic residues" evidence="1">
    <location>
        <begin position="66"/>
        <end position="75"/>
    </location>
</feature>
<organism evidence="2 3">
    <name type="scientific">Dreissena polymorpha</name>
    <name type="common">Zebra mussel</name>
    <name type="synonym">Mytilus polymorpha</name>
    <dbReference type="NCBI Taxonomy" id="45954"/>
    <lineage>
        <taxon>Eukaryota</taxon>
        <taxon>Metazoa</taxon>
        <taxon>Spiralia</taxon>
        <taxon>Lophotrochozoa</taxon>
        <taxon>Mollusca</taxon>
        <taxon>Bivalvia</taxon>
        <taxon>Autobranchia</taxon>
        <taxon>Heteroconchia</taxon>
        <taxon>Euheterodonta</taxon>
        <taxon>Imparidentia</taxon>
        <taxon>Neoheterodontei</taxon>
        <taxon>Myida</taxon>
        <taxon>Dreissenoidea</taxon>
        <taxon>Dreissenidae</taxon>
        <taxon>Dreissena</taxon>
    </lineage>
</organism>
<keyword evidence="3" id="KW-1185">Reference proteome</keyword>
<name>A0A9D4BVJ7_DREPO</name>
<evidence type="ECO:0000256" key="1">
    <source>
        <dbReference type="SAM" id="MobiDB-lite"/>
    </source>
</evidence>
<proteinExistence type="predicted"/>
<evidence type="ECO:0000313" key="3">
    <source>
        <dbReference type="Proteomes" id="UP000828390"/>
    </source>
</evidence>
<sequence>MLCYSAYPRPTRPCTAWAGCVGHSSRGSQADAPPPAQRTPSVRTVDGPQAAAGARTGARTGSGSVHRGHSAGRNTRKCVRRRTACLLVSVFLWAHYSTPSL</sequence>
<accession>A0A9D4BVJ7</accession>
<dbReference type="EMBL" id="JAIWYP010000014">
    <property type="protein sequence ID" value="KAH3710822.1"/>
    <property type="molecule type" value="Genomic_DNA"/>
</dbReference>
<evidence type="ECO:0000313" key="2">
    <source>
        <dbReference type="EMBL" id="KAH3710822.1"/>
    </source>
</evidence>
<protein>
    <submittedName>
        <fullName evidence="2">Uncharacterized protein</fullName>
    </submittedName>
</protein>
<dbReference type="Proteomes" id="UP000828390">
    <property type="component" value="Unassembled WGS sequence"/>
</dbReference>